<dbReference type="Proteomes" id="UP001165101">
    <property type="component" value="Unassembled WGS sequence"/>
</dbReference>
<name>A0ACB5TFQ7_CANBO</name>
<reference evidence="1" key="1">
    <citation type="submission" date="2023-04" db="EMBL/GenBank/DDBJ databases">
        <title>Candida boidinii NBRC 1967.</title>
        <authorList>
            <person name="Ichikawa N."/>
            <person name="Sato H."/>
            <person name="Tonouchi N."/>
        </authorList>
    </citation>
    <scope>NUCLEOTIDE SEQUENCE</scope>
    <source>
        <strain evidence="1">NBRC 1967</strain>
    </source>
</reference>
<dbReference type="EMBL" id="BSXV01000156">
    <property type="protein sequence ID" value="GME87786.1"/>
    <property type="molecule type" value="Genomic_DNA"/>
</dbReference>
<evidence type="ECO:0000313" key="1">
    <source>
        <dbReference type="EMBL" id="GME87786.1"/>
    </source>
</evidence>
<gene>
    <name evidence="1" type="ORF">Cboi01_000055700</name>
</gene>
<accession>A0ACB5TFQ7</accession>
<organism evidence="1 2">
    <name type="scientific">Candida boidinii</name>
    <name type="common">Yeast</name>
    <dbReference type="NCBI Taxonomy" id="5477"/>
    <lineage>
        <taxon>Eukaryota</taxon>
        <taxon>Fungi</taxon>
        <taxon>Dikarya</taxon>
        <taxon>Ascomycota</taxon>
        <taxon>Saccharomycotina</taxon>
        <taxon>Pichiomycetes</taxon>
        <taxon>Pichiales</taxon>
        <taxon>Pichiaceae</taxon>
        <taxon>Ogataea</taxon>
        <taxon>Ogataea/Candida clade</taxon>
    </lineage>
</organism>
<evidence type="ECO:0000313" key="2">
    <source>
        <dbReference type="Proteomes" id="UP001165101"/>
    </source>
</evidence>
<proteinExistence type="predicted"/>
<protein>
    <submittedName>
        <fullName evidence="1">Unnamed protein product</fullName>
    </submittedName>
</protein>
<keyword evidence="2" id="KW-1185">Reference proteome</keyword>
<comment type="caution">
    <text evidence="1">The sequence shown here is derived from an EMBL/GenBank/DDBJ whole genome shotgun (WGS) entry which is preliminary data.</text>
</comment>
<sequence length="407" mass="45592">MTFKILSCGSNGSSQLGIGNADDQDTLQTCSFETGEDKNTGHEMLDSKPVKIKCGGNHTLVLLENGDCYSCGDNSNGQCGIKDPLDNISYFKRIPYMNNSKWVDIAAGWEFSLFLNDLSELYVCGYGPNGELGLGRHKSKSLELDPLSETSLLRLGFNFSSSIKSLMSSIHNCLVVCKNNDIYVWGNNKKGQFFDIKTENNKVLKLIWEPQKMILDIDNIFNSVKFGLSRDFISILKFSKDNYKSRYSIEIKGKDNFNIQKSVNDLQVGTIDHEKNRLEIQSMWSSIHIIAKEINNETLENAVIGLQSFGNNSHGQLPSIQDLSNYRITDISVGSEHGLFISKGDDGNNKVYAWGWGEHGNCGKHANEDKSHQEDVTFDYFNVIYERPEKIALIQGGSATSWIVIEE</sequence>